<dbReference type="KEGG" id="tatv:25779317"/>
<dbReference type="GeneID" id="25779317"/>
<evidence type="ECO:0008006" key="6">
    <source>
        <dbReference type="Google" id="ProtNLM"/>
    </source>
</evidence>
<dbReference type="InterPro" id="IPR001466">
    <property type="entry name" value="Beta-lactam-related"/>
</dbReference>
<evidence type="ECO:0000313" key="5">
    <source>
        <dbReference type="Proteomes" id="UP000005426"/>
    </source>
</evidence>
<evidence type="ECO:0000259" key="3">
    <source>
        <dbReference type="Pfam" id="PF11954"/>
    </source>
</evidence>
<dbReference type="RefSeq" id="XP_013943010.1">
    <property type="nucleotide sequence ID" value="XM_014087535.1"/>
</dbReference>
<name>G9NXD1_HYPAI</name>
<dbReference type="PANTHER" id="PTHR46825:SF14">
    <property type="entry name" value="BETA-LACTAMASE-RELATED DOMAIN-CONTAINING PROTEIN"/>
    <property type="match status" value="1"/>
</dbReference>
<organism evidence="4 5">
    <name type="scientific">Hypocrea atroviridis (strain ATCC 20476 / IMI 206040)</name>
    <name type="common">Trichoderma atroviride</name>
    <dbReference type="NCBI Taxonomy" id="452589"/>
    <lineage>
        <taxon>Eukaryota</taxon>
        <taxon>Fungi</taxon>
        <taxon>Dikarya</taxon>
        <taxon>Ascomycota</taxon>
        <taxon>Pezizomycotina</taxon>
        <taxon>Sordariomycetes</taxon>
        <taxon>Hypocreomycetidae</taxon>
        <taxon>Hypocreales</taxon>
        <taxon>Hypocreaceae</taxon>
        <taxon>Trichoderma</taxon>
    </lineage>
</organism>
<dbReference type="AlphaFoldDB" id="G9NXD1"/>
<proteinExistence type="inferred from homology"/>
<dbReference type="Pfam" id="PF11954">
    <property type="entry name" value="DUF3471"/>
    <property type="match status" value="1"/>
</dbReference>
<dbReference type="InterPro" id="IPR012338">
    <property type="entry name" value="Beta-lactam/transpept-like"/>
</dbReference>
<dbReference type="InterPro" id="IPR021860">
    <property type="entry name" value="Peptidase_S12_Pab87-rel_C"/>
</dbReference>
<evidence type="ECO:0000313" key="4">
    <source>
        <dbReference type="EMBL" id="EHK44742.1"/>
    </source>
</evidence>
<comment type="caution">
    <text evidence="4">The sequence shown here is derived from an EMBL/GenBank/DDBJ whole genome shotgun (WGS) entry which is preliminary data.</text>
</comment>
<dbReference type="eggNOG" id="ENOG502SK9E">
    <property type="taxonomic scope" value="Eukaryota"/>
</dbReference>
<evidence type="ECO:0000259" key="2">
    <source>
        <dbReference type="Pfam" id="PF00144"/>
    </source>
</evidence>
<dbReference type="PROSITE" id="PS51257">
    <property type="entry name" value="PROKAR_LIPOPROTEIN"/>
    <property type="match status" value="1"/>
</dbReference>
<dbReference type="PANTHER" id="PTHR46825">
    <property type="entry name" value="D-ALANYL-D-ALANINE-CARBOXYPEPTIDASE/ENDOPEPTIDASE AMPH"/>
    <property type="match status" value="1"/>
</dbReference>
<dbReference type="SUPFAM" id="SSF56601">
    <property type="entry name" value="beta-lactamase/transpeptidase-like"/>
    <property type="match status" value="1"/>
</dbReference>
<accession>G9NXD1</accession>
<dbReference type="EMBL" id="ABDG02000024">
    <property type="protein sequence ID" value="EHK44742.1"/>
    <property type="molecule type" value="Genomic_DNA"/>
</dbReference>
<reference evidence="4 5" key="1">
    <citation type="journal article" date="2011" name="Genome Biol.">
        <title>Comparative genome sequence analysis underscores mycoparasitism as the ancestral life style of Trichoderma.</title>
        <authorList>
            <person name="Kubicek C.P."/>
            <person name="Herrera-Estrella A."/>
            <person name="Seidl-Seiboth V."/>
            <person name="Martinez D.A."/>
            <person name="Druzhinina I.S."/>
            <person name="Thon M."/>
            <person name="Zeilinger S."/>
            <person name="Casas-Flores S."/>
            <person name="Horwitz B.A."/>
            <person name="Mukherjee P.K."/>
            <person name="Mukherjee M."/>
            <person name="Kredics L."/>
            <person name="Alcaraz L.D."/>
            <person name="Aerts A."/>
            <person name="Antal Z."/>
            <person name="Atanasova L."/>
            <person name="Cervantes-Badillo M.G."/>
            <person name="Challacombe J."/>
            <person name="Chertkov O."/>
            <person name="McCluskey K."/>
            <person name="Coulpier F."/>
            <person name="Deshpande N."/>
            <person name="von Doehren H."/>
            <person name="Ebbole D.J."/>
            <person name="Esquivel-Naranjo E.U."/>
            <person name="Fekete E."/>
            <person name="Flipphi M."/>
            <person name="Glaser F."/>
            <person name="Gomez-Rodriguez E.Y."/>
            <person name="Gruber S."/>
            <person name="Han C."/>
            <person name="Henrissat B."/>
            <person name="Hermosa R."/>
            <person name="Hernandez-Onate M."/>
            <person name="Karaffa L."/>
            <person name="Kosti I."/>
            <person name="Le Crom S."/>
            <person name="Lindquist E."/>
            <person name="Lucas S."/>
            <person name="Luebeck M."/>
            <person name="Luebeck P.S."/>
            <person name="Margeot A."/>
            <person name="Metz B."/>
            <person name="Misra M."/>
            <person name="Nevalainen H."/>
            <person name="Omann M."/>
            <person name="Packer N."/>
            <person name="Perrone G."/>
            <person name="Uresti-Rivera E.E."/>
            <person name="Salamov A."/>
            <person name="Schmoll M."/>
            <person name="Seiboth B."/>
            <person name="Shapiro H."/>
            <person name="Sukno S."/>
            <person name="Tamayo-Ramos J.A."/>
            <person name="Tisch D."/>
            <person name="Wiest A."/>
            <person name="Wilkinson H.H."/>
            <person name="Zhang M."/>
            <person name="Coutinho P.M."/>
            <person name="Kenerley C.M."/>
            <person name="Monte E."/>
            <person name="Baker S.E."/>
            <person name="Grigoriev I.V."/>
        </authorList>
    </citation>
    <scope>NUCLEOTIDE SEQUENCE [LARGE SCALE GENOMIC DNA]</scope>
    <source>
        <strain evidence="5">ATCC 20476 / IMI 206040</strain>
    </source>
</reference>
<dbReference type="InterPro" id="IPR050491">
    <property type="entry name" value="AmpC-like"/>
</dbReference>
<feature type="domain" description="Beta-lactamase-related" evidence="2">
    <location>
        <begin position="14"/>
        <end position="365"/>
    </location>
</feature>
<dbReference type="Proteomes" id="UP000005426">
    <property type="component" value="Unassembled WGS sequence"/>
</dbReference>
<dbReference type="OMA" id="RLGSYEN"/>
<dbReference type="Gene3D" id="3.40.710.10">
    <property type="entry name" value="DD-peptidase/beta-lactamase superfamily"/>
    <property type="match status" value="1"/>
</dbReference>
<dbReference type="HOGENOM" id="CLU_020027_14_2_1"/>
<dbReference type="OrthoDB" id="5946976at2759"/>
<dbReference type="Pfam" id="PF00144">
    <property type="entry name" value="Beta-lactamase"/>
    <property type="match status" value="1"/>
</dbReference>
<dbReference type="STRING" id="452589.G9NXD1"/>
<evidence type="ECO:0000256" key="1">
    <source>
        <dbReference type="ARBA" id="ARBA00038215"/>
    </source>
</evidence>
<gene>
    <name evidence="4" type="ORF">TRIATDRAFT_274298</name>
</gene>
<protein>
    <recommendedName>
        <fullName evidence="6">Beta-lactamase-related domain-containing protein</fullName>
    </recommendedName>
</protein>
<keyword evidence="5" id="KW-1185">Reference proteome</keyword>
<dbReference type="Gene3D" id="2.40.128.600">
    <property type="match status" value="1"/>
</dbReference>
<comment type="similarity">
    <text evidence="1">Belongs to the peptidase S12 family.</text>
</comment>
<sequence length="524" mass="58270">MSAIREHIAALRPAIEEILKISGTAGASIGCIQDGEFYDAHFGFMDHEQTKTANADTLYSIGSLSKSMLALLFGSLVDDKIVSWNETVQSIIPEFRTQSKDLGNNCTVLDLLSMRSGLPTFNILWYQGNSEPLVNRSDLLSMVNGMTPSFTLRTDWRYTNWGYAIAGALAERKTGVEFHKQLQKAFFQPLGMTRTRLDPQWVEDGNAAQGFIGRNDASLIPIKTQVMDYSTIMAPGGGVCSTIKDLLVYYNAILSAIKDEIDGKRPENPIFKQIGTIFKGHTTMGQQRIETSTQYALGWVKGFLPGYPGVQSPNNGLLRNVPVIGKGTSSQVFFAHTGSVAGSLSTVILLPETRIAVVVLVNTKPACDSSDFIANMILERLLGGCGGHDFAELTREAMDKASRRYSEQNAELESSRVPNTSPKPLGEYRGRYSWKSKSFFVDVFVEDDKLKFQVMGRSDQIYCLEHYHYNTFTYLMTDDEEAERARYVQAIGAYKFVFQTNDMDRITGFEWVEMGGGPGVFQKD</sequence>
<feature type="domain" description="Peptidase S12 Pab87-related C-terminal" evidence="3">
    <location>
        <begin position="416"/>
        <end position="512"/>
    </location>
</feature>